<feature type="signal peptide" evidence="1">
    <location>
        <begin position="1"/>
        <end position="23"/>
    </location>
</feature>
<evidence type="ECO:0000259" key="3">
    <source>
        <dbReference type="Pfam" id="PF13472"/>
    </source>
</evidence>
<evidence type="ECO:0000313" key="4">
    <source>
        <dbReference type="EMBL" id="QOY87605.1"/>
    </source>
</evidence>
<dbReference type="InterPro" id="IPR051532">
    <property type="entry name" value="Ester_Hydrolysis_Enzymes"/>
</dbReference>
<dbReference type="GO" id="GO:0004622">
    <property type="term" value="F:phosphatidylcholine lysophospholipase activity"/>
    <property type="evidence" value="ECO:0007669"/>
    <property type="project" value="TreeGrafter"/>
</dbReference>
<dbReference type="InterPro" id="IPR010496">
    <property type="entry name" value="AL/BT2_dom"/>
</dbReference>
<protein>
    <submittedName>
        <fullName evidence="4">DUF1080 domain-containing protein</fullName>
    </submittedName>
</protein>
<sequence length="621" mass="67805">MRAMRITGRVLVVLTMLACAALAQPAFYLKSGDRVVFYGDSITDQRLYTTFVETFVRTRYPQLDVSFVHSGWGGDRVTGGGGGPIGLRLRRDVAVYKPTVVTIMLGMNDGRYRPFDQTVFDWYKTGFESMVQDLKSLAPAARITLIRPSPYDEVTRPAMAGGGYNPVLVKFGDLLQEMAAKQSMQVADLNGPVVKMLERAQATNADLAARIIPDRVHPGAAGHLIMAAALLDSWGAPGVVSEVEIDAKGAKVVVGKNTAISGLSASNGVSWSQTDQALPMPVDLNDAATALAVKSADFLEKFDRETLKVSGLKPGHYALRIDGLQVGVFTAEQLGEGLNLAAWPTPMMKQANEVHALTMKRTGIHNTRWRTIEVPLEADHLAGAKAAMDALDALDTELDAKQRAAAIPVARKYELVPVTADEARIPAGFTPIFNGKDTTGWHISTTNHHGTTPDWHVENGVLVGMQNPVGKGGILLTDKKYKNFEVYLELNPDWGCDGGLFLRSNERGEAYQVMIDYRDGGTLGGVYGERLKDVTSLSIKDWEKYYKRGEWNVIKARIEGEIPRISVWMNGTLVTQWSDVANHSVDGALDGMIAVQVHGGTQIWKEGGKQKFRNIAVRELP</sequence>
<evidence type="ECO:0000313" key="5">
    <source>
        <dbReference type="Proteomes" id="UP000593892"/>
    </source>
</evidence>
<feature type="chain" id="PRO_5032518729" evidence="1">
    <location>
        <begin position="24"/>
        <end position="621"/>
    </location>
</feature>
<dbReference type="Gene3D" id="3.40.50.1110">
    <property type="entry name" value="SGNH hydrolase"/>
    <property type="match status" value="1"/>
</dbReference>
<dbReference type="InterPro" id="IPR036514">
    <property type="entry name" value="SGNH_hydro_sf"/>
</dbReference>
<dbReference type="KEGG" id="pfer:IRI77_33450"/>
<dbReference type="Proteomes" id="UP000593892">
    <property type="component" value="Chromosome"/>
</dbReference>
<dbReference type="CDD" id="cd01834">
    <property type="entry name" value="SGNH_hydrolase_like_2"/>
    <property type="match status" value="1"/>
</dbReference>
<dbReference type="EMBL" id="CP063849">
    <property type="protein sequence ID" value="QOY87605.1"/>
    <property type="molecule type" value="Genomic_DNA"/>
</dbReference>
<dbReference type="Gene3D" id="2.60.120.560">
    <property type="entry name" value="Exo-inulinase, domain 1"/>
    <property type="match status" value="1"/>
</dbReference>
<dbReference type="Pfam" id="PF06439">
    <property type="entry name" value="3keto-disac_hyd"/>
    <property type="match status" value="1"/>
</dbReference>
<dbReference type="PANTHER" id="PTHR30383">
    <property type="entry name" value="THIOESTERASE 1/PROTEASE 1/LYSOPHOSPHOLIPASE L1"/>
    <property type="match status" value="1"/>
</dbReference>
<dbReference type="PANTHER" id="PTHR30383:SF5">
    <property type="entry name" value="SGNH HYDROLASE-TYPE ESTERASE DOMAIN-CONTAINING PROTEIN"/>
    <property type="match status" value="1"/>
</dbReference>
<gene>
    <name evidence="4" type="ORF">IRI77_33450</name>
</gene>
<keyword evidence="5" id="KW-1185">Reference proteome</keyword>
<dbReference type="SUPFAM" id="SSF52266">
    <property type="entry name" value="SGNH hydrolase"/>
    <property type="match status" value="1"/>
</dbReference>
<dbReference type="RefSeq" id="WP_194449272.1">
    <property type="nucleotide sequence ID" value="NZ_CP063849.1"/>
</dbReference>
<feature type="domain" description="3-keto-alpha-glucoside-1,2-lyase/3-keto-2-hydroxy-glucal hydratase" evidence="2">
    <location>
        <begin position="428"/>
        <end position="618"/>
    </location>
</feature>
<reference evidence="4 5" key="1">
    <citation type="submission" date="2020-10" db="EMBL/GenBank/DDBJ databases">
        <title>Complete genome sequence of Paludibaculum fermentans P105T, a facultatively anaerobic acidobacterium capable of dissimilatory Fe(III) reduction.</title>
        <authorList>
            <person name="Dedysh S.N."/>
            <person name="Beletsky A.V."/>
            <person name="Kulichevskaya I.S."/>
            <person name="Mardanov A.V."/>
            <person name="Ravin N.V."/>
        </authorList>
    </citation>
    <scope>NUCLEOTIDE SEQUENCE [LARGE SCALE GENOMIC DNA]</scope>
    <source>
        <strain evidence="4 5">P105</strain>
    </source>
</reference>
<dbReference type="AlphaFoldDB" id="A0A7S7NPV4"/>
<keyword evidence="1" id="KW-0732">Signal</keyword>
<proteinExistence type="predicted"/>
<accession>A0A7S7NPV4</accession>
<evidence type="ECO:0000256" key="1">
    <source>
        <dbReference type="SAM" id="SignalP"/>
    </source>
</evidence>
<organism evidence="4 5">
    <name type="scientific">Paludibaculum fermentans</name>
    <dbReference type="NCBI Taxonomy" id="1473598"/>
    <lineage>
        <taxon>Bacteria</taxon>
        <taxon>Pseudomonadati</taxon>
        <taxon>Acidobacteriota</taxon>
        <taxon>Terriglobia</taxon>
        <taxon>Bryobacterales</taxon>
        <taxon>Bryobacteraceae</taxon>
        <taxon>Paludibaculum</taxon>
    </lineage>
</organism>
<dbReference type="Pfam" id="PF13472">
    <property type="entry name" value="Lipase_GDSL_2"/>
    <property type="match status" value="1"/>
</dbReference>
<feature type="domain" description="SGNH hydrolase-type esterase" evidence="3">
    <location>
        <begin position="37"/>
        <end position="223"/>
    </location>
</feature>
<name>A0A7S7NPV4_PALFE</name>
<dbReference type="InterPro" id="IPR013830">
    <property type="entry name" value="SGNH_hydro"/>
</dbReference>
<evidence type="ECO:0000259" key="2">
    <source>
        <dbReference type="Pfam" id="PF06439"/>
    </source>
</evidence>